<name>A0A1Y2CDC3_9FUNG</name>
<dbReference type="EMBL" id="MCGO01000020">
    <property type="protein sequence ID" value="ORY45048.1"/>
    <property type="molecule type" value="Genomic_DNA"/>
</dbReference>
<dbReference type="OrthoDB" id="4199702at2759"/>
<comment type="similarity">
    <text evidence="1">Belongs to the STIG1 family.</text>
</comment>
<gene>
    <name evidence="4" type="ORF">BCR33DRAFT_765521</name>
</gene>
<evidence type="ECO:0000256" key="2">
    <source>
        <dbReference type="ARBA" id="ARBA00022729"/>
    </source>
</evidence>
<protein>
    <submittedName>
        <fullName evidence="4">Uncharacterized protein</fullName>
    </submittedName>
</protein>
<comment type="caution">
    <text evidence="4">The sequence shown here is derived from an EMBL/GenBank/DDBJ whole genome shotgun (WGS) entry which is preliminary data.</text>
</comment>
<organism evidence="4 5">
    <name type="scientific">Rhizoclosmatium globosum</name>
    <dbReference type="NCBI Taxonomy" id="329046"/>
    <lineage>
        <taxon>Eukaryota</taxon>
        <taxon>Fungi</taxon>
        <taxon>Fungi incertae sedis</taxon>
        <taxon>Chytridiomycota</taxon>
        <taxon>Chytridiomycota incertae sedis</taxon>
        <taxon>Chytridiomycetes</taxon>
        <taxon>Chytridiales</taxon>
        <taxon>Chytriomycetaceae</taxon>
        <taxon>Rhizoclosmatium</taxon>
    </lineage>
</organism>
<reference evidence="4 5" key="1">
    <citation type="submission" date="2016-07" db="EMBL/GenBank/DDBJ databases">
        <title>Pervasive Adenine N6-methylation of Active Genes in Fungi.</title>
        <authorList>
            <consortium name="DOE Joint Genome Institute"/>
            <person name="Mondo S.J."/>
            <person name="Dannebaum R.O."/>
            <person name="Kuo R.C."/>
            <person name="Labutti K."/>
            <person name="Haridas S."/>
            <person name="Kuo A."/>
            <person name="Salamov A."/>
            <person name="Ahrendt S.R."/>
            <person name="Lipzen A."/>
            <person name="Sullivan W."/>
            <person name="Andreopoulos W.B."/>
            <person name="Clum A."/>
            <person name="Lindquist E."/>
            <person name="Daum C."/>
            <person name="Ramamoorthy G.K."/>
            <person name="Gryganskyi A."/>
            <person name="Culley D."/>
            <person name="Magnuson J.K."/>
            <person name="James T.Y."/>
            <person name="O'Malley M.A."/>
            <person name="Stajich J.E."/>
            <person name="Spatafora J.W."/>
            <person name="Visel A."/>
            <person name="Grigoriev I.V."/>
        </authorList>
    </citation>
    <scope>NUCLEOTIDE SEQUENCE [LARGE SCALE GENOMIC DNA]</scope>
    <source>
        <strain evidence="4 5">JEL800</strain>
    </source>
</reference>
<evidence type="ECO:0000256" key="1">
    <source>
        <dbReference type="ARBA" id="ARBA00006010"/>
    </source>
</evidence>
<proteinExistence type="inferred from homology"/>
<dbReference type="Proteomes" id="UP000193642">
    <property type="component" value="Unassembled WGS sequence"/>
</dbReference>
<dbReference type="PANTHER" id="PTHR33227">
    <property type="entry name" value="STIGMA-SPECIFIC STIG1-LIKE PROTEIN 3"/>
    <property type="match status" value="1"/>
</dbReference>
<evidence type="ECO:0000313" key="5">
    <source>
        <dbReference type="Proteomes" id="UP000193642"/>
    </source>
</evidence>
<keyword evidence="5" id="KW-1185">Reference proteome</keyword>
<dbReference type="InterPro" id="IPR006969">
    <property type="entry name" value="Stig-like"/>
</dbReference>
<evidence type="ECO:0000313" key="4">
    <source>
        <dbReference type="EMBL" id="ORY45048.1"/>
    </source>
</evidence>
<keyword evidence="2 3" id="KW-0732">Signal</keyword>
<accession>A0A1Y2CDC3</accession>
<sequence length="416" mass="43605">MITSFLVSIAAGFIAVDAVVVKEKRQTAVVPPTTKAAIYAQNYRGFQIGGTCKADWVYACSDTNNVIRCGNDLKWILDGSGDCISKKQICGYPALGSGVANPYCVDACKALTVFSGYLQNPSFPRAICSTDSNQNYCYDTKKWVNFSNDTSNCGGCGKIVPSGDTCCSGIARNLQNDVANCGACGRLAVYDNHSANTCCNGRGIDIQNDKDHCGACNRPASLDNLNADKCCGGRGKNTRNDTDHCGDCFKSVALQTPGGDMCCSGVAINTQNDTANCGECGKSMTQWRSDADMCCSGQGANTKTDSNNCGGCGNEVGAKGGDKCCNGNIINTKENSSHCGGCDQKCTSGGSPGCCGGKCKDLSVNSKHCGKCDVDCGEEQYCLSSLCHQPASCKEFKDGNVCSNSVDKDTNVFSEL</sequence>
<feature type="signal peptide" evidence="3">
    <location>
        <begin position="1"/>
        <end position="18"/>
    </location>
</feature>
<evidence type="ECO:0000256" key="3">
    <source>
        <dbReference type="SAM" id="SignalP"/>
    </source>
</evidence>
<dbReference type="AlphaFoldDB" id="A0A1Y2CDC3"/>
<dbReference type="Pfam" id="PF04885">
    <property type="entry name" value="Stig1"/>
    <property type="match status" value="4"/>
</dbReference>
<dbReference type="PANTHER" id="PTHR33227:SF54">
    <property type="entry name" value="PROTEIN STIG1"/>
    <property type="match status" value="1"/>
</dbReference>
<feature type="chain" id="PRO_5012621214" evidence="3">
    <location>
        <begin position="19"/>
        <end position="416"/>
    </location>
</feature>